<protein>
    <submittedName>
        <fullName evidence="4">Uncharacterized protein LOC113502354 isoform X1</fullName>
    </submittedName>
</protein>
<reference evidence="4" key="1">
    <citation type="submission" date="2025-08" db="UniProtKB">
        <authorList>
            <consortium name="RefSeq"/>
        </authorList>
    </citation>
    <scope>IDENTIFICATION</scope>
</reference>
<dbReference type="RefSeq" id="XP_026739698.1">
    <property type="nucleotide sequence ID" value="XM_026883897.1"/>
</dbReference>
<feature type="compositionally biased region" description="Polar residues" evidence="1">
    <location>
        <begin position="103"/>
        <end position="147"/>
    </location>
</feature>
<dbReference type="Proteomes" id="UP000322000">
    <property type="component" value="Chromosome 17"/>
</dbReference>
<gene>
    <name evidence="4" type="primary">LOC113502354</name>
</gene>
<evidence type="ECO:0000256" key="2">
    <source>
        <dbReference type="SAM" id="SignalP"/>
    </source>
</evidence>
<dbReference type="GeneID" id="113502354"/>
<evidence type="ECO:0000313" key="3">
    <source>
        <dbReference type="Proteomes" id="UP000322000"/>
    </source>
</evidence>
<keyword evidence="3" id="KW-1185">Reference proteome</keyword>
<dbReference type="OrthoDB" id="6899488at2759"/>
<accession>A0A7E5WG71</accession>
<organism evidence="3 4">
    <name type="scientific">Trichoplusia ni</name>
    <name type="common">Cabbage looper</name>
    <dbReference type="NCBI Taxonomy" id="7111"/>
    <lineage>
        <taxon>Eukaryota</taxon>
        <taxon>Metazoa</taxon>
        <taxon>Ecdysozoa</taxon>
        <taxon>Arthropoda</taxon>
        <taxon>Hexapoda</taxon>
        <taxon>Insecta</taxon>
        <taxon>Pterygota</taxon>
        <taxon>Neoptera</taxon>
        <taxon>Endopterygota</taxon>
        <taxon>Lepidoptera</taxon>
        <taxon>Glossata</taxon>
        <taxon>Ditrysia</taxon>
        <taxon>Noctuoidea</taxon>
        <taxon>Noctuidae</taxon>
        <taxon>Plusiinae</taxon>
        <taxon>Trichoplusia</taxon>
    </lineage>
</organism>
<proteinExistence type="predicted"/>
<feature type="signal peptide" evidence="2">
    <location>
        <begin position="1"/>
        <end position="21"/>
    </location>
</feature>
<name>A0A7E5WG71_TRINI</name>
<evidence type="ECO:0000256" key="1">
    <source>
        <dbReference type="SAM" id="MobiDB-lite"/>
    </source>
</evidence>
<dbReference type="AlphaFoldDB" id="A0A7E5WG71"/>
<keyword evidence="2" id="KW-0732">Signal</keyword>
<feature type="chain" id="PRO_5028894706" evidence="2">
    <location>
        <begin position="22"/>
        <end position="346"/>
    </location>
</feature>
<dbReference type="InParanoid" id="A0A7E5WG71"/>
<dbReference type="KEGG" id="tnl:113502354"/>
<sequence length="346" mass="39241">MMFKCLYFQIASTVLLTMCAAEIQILFPKRAASQGLSPKRFYRQDMAVPFKYGHVHHYSTANPLIRMGQHLPSLYQGIQYAPLQGRLGTKNKNTAAEYTKVTPTISSTSLPQSSQIEQSGQFGQVEQSGQTVQSRQVGQSAQNGPNEQSERNGYAKYLEPRVATEARDPSYKCYNPGHNVEVLSSVSRSPGHNAVYRNFPEVVQRDKPFKINYMRPYGVYNLDTLTTTMSPFELPHQNPPPFTFTNQHYVINPNLVGHEGPAGEKIKRQYSPYAKFHRLHLNIARVYSPGQVPQKPPVFTDTYSVNVPGVPVHPQAYLPPIFQALTDHKTLLYPKDNQRKYHFRLP</sequence>
<feature type="region of interest" description="Disordered" evidence="1">
    <location>
        <begin position="103"/>
        <end position="153"/>
    </location>
</feature>
<evidence type="ECO:0000313" key="4">
    <source>
        <dbReference type="RefSeq" id="XP_026739698.1"/>
    </source>
</evidence>